<comment type="catalytic activity">
    <reaction evidence="31">
        <text>an (R,S)-glycero-3-phospho-(3'-acyl-1'-glycerol) + a 1-acyl-sn-glycerol = a 3-acyl-sn-glycero-1-phospho-(3'-acyl-1'-sn-glycerol) + glycerol</text>
        <dbReference type="Rhea" id="RHEA:82563"/>
        <dbReference type="ChEBI" id="CHEBI:17754"/>
        <dbReference type="ChEBI" id="CHEBI:64683"/>
        <dbReference type="ChEBI" id="CHEBI:77717"/>
        <dbReference type="ChEBI" id="CHEBI:232393"/>
    </reaction>
    <physiologicalReaction direction="left-to-right" evidence="31">
        <dbReference type="Rhea" id="RHEA:82564"/>
    </physiologicalReaction>
</comment>
<keyword evidence="18 32" id="KW-0472">Membrane</keyword>
<evidence type="ECO:0000256" key="1">
    <source>
        <dbReference type="ARBA" id="ARBA00004323"/>
    </source>
</evidence>
<keyword evidence="21" id="KW-0395">Inflammatory response</keyword>
<dbReference type="GO" id="GO:0005769">
    <property type="term" value="C:early endosome"/>
    <property type="evidence" value="ECO:0007669"/>
    <property type="project" value="UniProtKB-SubCell"/>
</dbReference>
<dbReference type="GO" id="GO:0005634">
    <property type="term" value="C:nucleus"/>
    <property type="evidence" value="ECO:0007669"/>
    <property type="project" value="Ensembl"/>
</dbReference>
<dbReference type="GO" id="GO:0005789">
    <property type="term" value="C:endoplasmic reticulum membrane"/>
    <property type="evidence" value="ECO:0007669"/>
    <property type="project" value="UniProtKB-SubCell"/>
</dbReference>
<dbReference type="InterPro" id="IPR032803">
    <property type="entry name" value="PLDc_3"/>
</dbReference>
<accession>A0A2I3RAH0</accession>
<dbReference type="FunFam" id="3.30.870.10:FF:000019">
    <property type="entry name" value="phospholipase D3 isoform X1"/>
    <property type="match status" value="1"/>
</dbReference>
<keyword evidence="6 32" id="KW-0812">Transmembrane</keyword>
<evidence type="ECO:0000256" key="21">
    <source>
        <dbReference type="ARBA" id="ARBA00023198"/>
    </source>
</evidence>
<evidence type="ECO:0000313" key="34">
    <source>
        <dbReference type="Ensembl" id="ENSPTRP00000061469.1"/>
    </source>
</evidence>
<keyword evidence="15 32" id="KW-1133">Transmembrane helix</keyword>
<evidence type="ECO:0000256" key="27">
    <source>
        <dbReference type="ARBA" id="ARBA00049873"/>
    </source>
</evidence>
<protein>
    <recommendedName>
        <fullName evidence="25">spleen exonuclease</fullName>
        <ecNumber evidence="25">3.1.16.1</ecNumber>
    </recommendedName>
</protein>
<dbReference type="InterPro" id="IPR001736">
    <property type="entry name" value="PLipase_D/transphosphatidylase"/>
</dbReference>
<evidence type="ECO:0000256" key="3">
    <source>
        <dbReference type="ARBA" id="ARBA00004412"/>
    </source>
</evidence>
<dbReference type="GeneTree" id="ENSGT00950000183059"/>
<comment type="subcellular location">
    <subcellularLocation>
        <location evidence="3">Early endosome</location>
    </subcellularLocation>
    <subcellularLocation>
        <location evidence="4">Endoplasmic reticulum membrane</location>
        <topology evidence="4">Single-pass type II membrane protein</topology>
    </subcellularLocation>
    <subcellularLocation>
        <location evidence="1">Golgi apparatus membrane</location>
        <topology evidence="1">Single-pass type II membrane protein</topology>
    </subcellularLocation>
    <subcellularLocation>
        <location evidence="2">Lysosome</location>
    </subcellularLocation>
</comment>
<gene>
    <name evidence="34 36" type="primary">PLD4</name>
</gene>
<evidence type="ECO:0000256" key="12">
    <source>
        <dbReference type="ARBA" id="ARBA00022839"/>
    </source>
</evidence>
<dbReference type="InterPro" id="IPR050874">
    <property type="entry name" value="Diverse_PLD-related"/>
</dbReference>
<dbReference type="Bgee" id="ENSPTRG00000051225">
    <property type="expression patterns" value="Expressed in dorsolateral prefrontal cortex and 8 other cell types or tissues"/>
</dbReference>
<comment type="catalytic activity">
    <reaction evidence="27">
        <text>a ribonucleoside 3'-phosphate-2'-3'-cyclophospho-GMP + H2O = a ribonucleoside 3'-phosphate + 2',3'-cyclophospho-GMP + H(+)</text>
        <dbReference type="Rhea" id="RHEA:81319"/>
        <dbReference type="ChEBI" id="CHEBI:13197"/>
        <dbReference type="ChEBI" id="CHEBI:15377"/>
        <dbReference type="ChEBI" id="CHEBI:15378"/>
        <dbReference type="ChEBI" id="CHEBI:60837"/>
        <dbReference type="ChEBI" id="CHEBI:231870"/>
    </reaction>
    <physiologicalReaction direction="left-to-right" evidence="27">
        <dbReference type="Rhea" id="RHEA:81320"/>
    </physiologicalReaction>
</comment>
<dbReference type="GeneID" id="453205"/>
<dbReference type="PROSITE" id="PS50035">
    <property type="entry name" value="PLD"/>
    <property type="match status" value="2"/>
</dbReference>
<keyword evidence="8" id="KW-0677">Repeat</keyword>
<keyword evidence="10" id="KW-0378">Hydrolase</keyword>
<dbReference type="GO" id="GO:0045335">
    <property type="term" value="C:phagocytic vesicle"/>
    <property type="evidence" value="ECO:0007669"/>
    <property type="project" value="Ensembl"/>
</dbReference>
<dbReference type="CDD" id="cd09148">
    <property type="entry name" value="PLDc_vPLD4_2"/>
    <property type="match status" value="1"/>
</dbReference>
<evidence type="ECO:0000256" key="6">
    <source>
        <dbReference type="ARBA" id="ARBA00022692"/>
    </source>
</evidence>
<dbReference type="GO" id="GO:0000139">
    <property type="term" value="C:Golgi membrane"/>
    <property type="evidence" value="ECO:0007669"/>
    <property type="project" value="UniProtKB-SubCell"/>
</dbReference>
<dbReference type="GO" id="GO:0002376">
    <property type="term" value="P:immune system process"/>
    <property type="evidence" value="ECO:0007669"/>
    <property type="project" value="UniProtKB-KW"/>
</dbReference>
<dbReference type="InParanoid" id="A0A2I3RAH0"/>
<evidence type="ECO:0000256" key="17">
    <source>
        <dbReference type="ARBA" id="ARBA00023098"/>
    </source>
</evidence>
<dbReference type="SUPFAM" id="SSF56024">
    <property type="entry name" value="Phospholipase D/nuclease"/>
    <property type="match status" value="2"/>
</dbReference>
<keyword evidence="11" id="KW-0256">Endoplasmic reticulum</keyword>
<accession>A0A2J8IY69</accession>
<evidence type="ECO:0000256" key="22">
    <source>
        <dbReference type="ARBA" id="ARBA00023228"/>
    </source>
</evidence>
<keyword evidence="19" id="KW-1015">Disulfide bond</keyword>
<dbReference type="RefSeq" id="XP_054522314.2">
    <property type="nucleotide sequence ID" value="XM_054666339.2"/>
</dbReference>
<evidence type="ECO:0000256" key="31">
    <source>
        <dbReference type="ARBA" id="ARBA00049926"/>
    </source>
</evidence>
<comment type="catalytic activity">
    <reaction evidence="26">
        <text>3-lyso-sn-glycero-1-phospho-(3'-(9Z-octadecenoyl)-1'-sn-glycerol) + 1-(9Z-octadecenoyl)-sn-glycerol = 3-(9Z-octadecenoyl)-sn-glycero-1-phospho-(3'-(9Z-octadecenoyl)-1'-sn-glycerol) + glycerol</text>
        <dbReference type="Rhea" id="RHEA:82567"/>
        <dbReference type="ChEBI" id="CHEBI:17754"/>
        <dbReference type="ChEBI" id="CHEBI:75757"/>
        <dbReference type="ChEBI" id="CHEBI:139150"/>
        <dbReference type="ChEBI" id="CHEBI:232394"/>
    </reaction>
    <physiologicalReaction direction="left-to-right" evidence="26">
        <dbReference type="Rhea" id="RHEA:82568"/>
    </physiologicalReaction>
</comment>
<dbReference type="STRING" id="9598.ENSPTRP00000061469"/>
<comment type="similarity">
    <text evidence="5">Belongs to the phospholipase D family.</text>
</comment>
<evidence type="ECO:0000256" key="4">
    <source>
        <dbReference type="ARBA" id="ARBA00004648"/>
    </source>
</evidence>
<dbReference type="CTD" id="122618"/>
<dbReference type="VGNC" id="VGNC:58555">
    <property type="gene designation" value="PLD4"/>
</dbReference>
<dbReference type="SMART" id="SM00155">
    <property type="entry name" value="PLDc"/>
    <property type="match status" value="2"/>
</dbReference>
<evidence type="ECO:0000256" key="29">
    <source>
        <dbReference type="ARBA" id="ARBA00049884"/>
    </source>
</evidence>
<dbReference type="EMBL" id="AACZ04003668">
    <property type="status" value="NOT_ANNOTATED_CDS"/>
    <property type="molecule type" value="Genomic_DNA"/>
</dbReference>
<organism evidence="34 35">
    <name type="scientific">Pan troglodytes</name>
    <name type="common">Chimpanzee</name>
    <dbReference type="NCBI Taxonomy" id="9598"/>
    <lineage>
        <taxon>Eukaryota</taxon>
        <taxon>Metazoa</taxon>
        <taxon>Chordata</taxon>
        <taxon>Craniata</taxon>
        <taxon>Vertebrata</taxon>
        <taxon>Euteleostomi</taxon>
        <taxon>Mammalia</taxon>
        <taxon>Eutheria</taxon>
        <taxon>Euarchontoglires</taxon>
        <taxon>Primates</taxon>
        <taxon>Haplorrhini</taxon>
        <taxon>Catarrhini</taxon>
        <taxon>Hominidae</taxon>
        <taxon>Pan</taxon>
    </lineage>
</organism>
<keyword evidence="7" id="KW-0540">Nuclease</keyword>
<dbReference type="FunCoup" id="A0A2I3RAH0">
    <property type="interactions" value="217"/>
</dbReference>
<dbReference type="EC" id="3.1.16.1" evidence="25"/>
<evidence type="ECO:0000256" key="24">
    <source>
        <dbReference type="ARBA" id="ARBA00035759"/>
    </source>
</evidence>
<dbReference type="PANTHER" id="PTHR10185">
    <property type="entry name" value="PHOSPHOLIPASE D - RELATED"/>
    <property type="match status" value="1"/>
</dbReference>
<comment type="catalytic activity">
    <reaction evidence="28">
        <text>a 5'-end 5'-dephospho-2'-deoxyribonucleotidyl-2'-deoxyribonucleotide in single-stranded DNA + H2O = a 5'-end dephospho-2'-deoxyribonucleoside in single-stranded DNA + a 2'-deoxyribonucleoside 3'-phosphate + H(+)</text>
        <dbReference type="Rhea" id="RHEA:81379"/>
        <dbReference type="Rhea" id="RHEA-COMP:19701"/>
        <dbReference type="Rhea" id="RHEA-COMP:19702"/>
        <dbReference type="ChEBI" id="CHEBI:15377"/>
        <dbReference type="ChEBI" id="CHEBI:15378"/>
        <dbReference type="ChEBI" id="CHEBI:131705"/>
        <dbReference type="ChEBI" id="CHEBI:136416"/>
        <dbReference type="ChEBI" id="CHEBI:231873"/>
    </reaction>
    <physiologicalReaction direction="left-to-right" evidence="28">
        <dbReference type="Rhea" id="RHEA:81380"/>
    </physiologicalReaction>
</comment>
<evidence type="ECO:0000256" key="26">
    <source>
        <dbReference type="ARBA" id="ARBA00049871"/>
    </source>
</evidence>
<evidence type="ECO:0000256" key="23">
    <source>
        <dbReference type="ARBA" id="ARBA00023264"/>
    </source>
</evidence>
<dbReference type="GO" id="GO:0012505">
    <property type="term" value="C:endomembrane system"/>
    <property type="evidence" value="ECO:0000318"/>
    <property type="project" value="GO_Central"/>
</dbReference>
<dbReference type="GO" id="GO:0006954">
    <property type="term" value="P:inflammatory response"/>
    <property type="evidence" value="ECO:0007669"/>
    <property type="project" value="UniProtKB-KW"/>
</dbReference>
<evidence type="ECO:0000259" key="33">
    <source>
        <dbReference type="PROSITE" id="PS50035"/>
    </source>
</evidence>
<dbReference type="GO" id="GO:0051649">
    <property type="term" value="P:establishment of localization in cell"/>
    <property type="evidence" value="ECO:0007669"/>
    <property type="project" value="Ensembl"/>
</dbReference>
<evidence type="ECO:0000256" key="14">
    <source>
        <dbReference type="ARBA" id="ARBA00022968"/>
    </source>
</evidence>
<keyword evidence="23" id="KW-1208">Phospholipid metabolism</keyword>
<comment type="catalytic activity">
    <reaction evidence="24">
        <text>Exonucleolytic cleavage in the 5'- to 3'-direction to yield nucleoside 3'-phosphates.</text>
        <dbReference type="EC" id="3.1.16.1"/>
    </reaction>
</comment>
<evidence type="ECO:0000256" key="13">
    <source>
        <dbReference type="ARBA" id="ARBA00022859"/>
    </source>
</evidence>
<feature type="domain" description="PLD phosphodiesterase" evidence="33">
    <location>
        <begin position="216"/>
        <end position="243"/>
    </location>
</feature>
<reference evidence="34" key="2">
    <citation type="submission" date="2025-08" db="UniProtKB">
        <authorList>
            <consortium name="Ensembl"/>
        </authorList>
    </citation>
    <scope>IDENTIFICATION</scope>
</reference>
<evidence type="ECO:0000256" key="11">
    <source>
        <dbReference type="ARBA" id="ARBA00022824"/>
    </source>
</evidence>
<keyword evidence="16" id="KW-0333">Golgi apparatus</keyword>
<reference evidence="34" key="3">
    <citation type="submission" date="2025-09" db="UniProtKB">
        <authorList>
            <consortium name="Ensembl"/>
        </authorList>
    </citation>
    <scope>IDENTIFICATION</scope>
</reference>
<evidence type="ECO:0000256" key="18">
    <source>
        <dbReference type="ARBA" id="ARBA00023136"/>
    </source>
</evidence>
<dbReference type="Gene3D" id="3.30.870.10">
    <property type="entry name" value="Endonuclease Chain A"/>
    <property type="match status" value="2"/>
</dbReference>
<feature type="domain" description="PLD phosphodiesterase" evidence="33">
    <location>
        <begin position="430"/>
        <end position="456"/>
    </location>
</feature>
<evidence type="ECO:0000256" key="10">
    <source>
        <dbReference type="ARBA" id="ARBA00022801"/>
    </source>
</evidence>
<evidence type="ECO:0000313" key="35">
    <source>
        <dbReference type="Proteomes" id="UP000002277"/>
    </source>
</evidence>
<evidence type="ECO:0000256" key="28">
    <source>
        <dbReference type="ARBA" id="ARBA00049874"/>
    </source>
</evidence>
<evidence type="ECO:0000256" key="7">
    <source>
        <dbReference type="ARBA" id="ARBA00022722"/>
    </source>
</evidence>
<keyword evidence="35" id="KW-1185">Reference proteome</keyword>
<evidence type="ECO:0000256" key="19">
    <source>
        <dbReference type="ARBA" id="ARBA00023157"/>
    </source>
</evidence>
<dbReference type="Pfam" id="PF13918">
    <property type="entry name" value="PLDc_3"/>
    <property type="match status" value="1"/>
</dbReference>
<evidence type="ECO:0000256" key="32">
    <source>
        <dbReference type="SAM" id="Phobius"/>
    </source>
</evidence>
<dbReference type="Ensembl" id="ENSPTRT00000101814.1">
    <property type="protein sequence ID" value="ENSPTRP00000061469.1"/>
    <property type="gene ID" value="ENSPTRG00000051225.1"/>
</dbReference>
<keyword evidence="13" id="KW-0391">Immunity</keyword>
<dbReference type="FunFam" id="3.30.870.10:FF:000013">
    <property type="entry name" value="phospholipase D3 isoform X1"/>
    <property type="match status" value="1"/>
</dbReference>
<dbReference type="GO" id="GO:0032588">
    <property type="term" value="C:trans-Golgi network membrane"/>
    <property type="evidence" value="ECO:0007669"/>
    <property type="project" value="Ensembl"/>
</dbReference>
<dbReference type="GO" id="GO:0005764">
    <property type="term" value="C:lysosome"/>
    <property type="evidence" value="ECO:0007669"/>
    <property type="project" value="UniProtKB-SubCell"/>
</dbReference>
<dbReference type="GO" id="GO:0006909">
    <property type="term" value="P:phagocytosis"/>
    <property type="evidence" value="ECO:0000318"/>
    <property type="project" value="GO_Central"/>
</dbReference>
<dbReference type="Proteomes" id="UP000002277">
    <property type="component" value="Chromosome 14"/>
</dbReference>
<evidence type="ECO:0000256" key="2">
    <source>
        <dbReference type="ARBA" id="ARBA00004371"/>
    </source>
</evidence>
<evidence type="ECO:0000256" key="30">
    <source>
        <dbReference type="ARBA" id="ARBA00049916"/>
    </source>
</evidence>
<sequence length="513" mass="56472">MPGCPVQMLKPLWRAAVAPTWPCSMPPRRLWDREAGTLQVLGALAVLWLGSVALIYLLWQVPRPPTWGQVQPKDVPRSWEHGSSPAWEPLEAEARQQRDSCQLVLVESIPQDLPSAAGSPSAQPLGQAWLQLLDTAQESVHMASYYWSLTGPDIGVNDSSSQLGEALLQKLQQLLGRNISLAVATSSPTLARTSTDLQVLAARGAHVRQVPMGRLTRGVLHSKFWVVDGRHIYMGSANMDWRSLTQVKELGAVIYNCSHLAQDLEKTFQTYWVLGVPKAVLPKTWPQNFSSHINRFQPFHGLFDGVPTTAYFSASPPALCPQGRTRDLEALLAVMGSAQEFIYASVMEYFPTTRFSHPPRYWPVLDNALRAAAFSKGVRVRLLVGCGLNTDPTMFPYLRSLQALSNPAANVSVDVKVFIVPVGNHSNIPFSRVNHSKFMVTEKAAYIGTSNWSEDYFSSTAGVGLVVTQSPGAQPAGATVQEQLRQLFERDWSSRYAVGLDGQAPGQDCVWQG</sequence>
<dbReference type="GO" id="GO:0002244">
    <property type="term" value="P:hematopoietic progenitor cell differentiation"/>
    <property type="evidence" value="ECO:0007669"/>
    <property type="project" value="Ensembl"/>
</dbReference>
<reference evidence="34 35" key="1">
    <citation type="journal article" date="2005" name="Nature">
        <title>Initial sequence of the chimpanzee genome and comparison with the human genome.</title>
        <authorList>
            <consortium name="Chimpanzee sequencing and analysis consortium"/>
        </authorList>
    </citation>
    <scope>NUCLEOTIDE SEQUENCE [LARGE SCALE GENOMIC DNA]</scope>
</reference>
<comment type="catalytic activity">
    <reaction evidence="30">
        <text>a 5'-end 5'-phospho-2'-deoxyribonucleotide in single-stranded DNA + H2O = a 5'-end 5'-dephospho-2'-deoxyribonucleotide in single-stranded DNA + phosphate</text>
        <dbReference type="Rhea" id="RHEA:82335"/>
        <dbReference type="Rhea" id="RHEA-COMP:19868"/>
        <dbReference type="Rhea" id="RHEA-COMP:19869"/>
        <dbReference type="ChEBI" id="CHEBI:15377"/>
        <dbReference type="ChEBI" id="CHEBI:43474"/>
        <dbReference type="ChEBI" id="CHEBI:136412"/>
        <dbReference type="ChEBI" id="CHEBI:136416"/>
    </reaction>
    <physiologicalReaction direction="left-to-right" evidence="30">
        <dbReference type="Rhea" id="RHEA:82336"/>
    </physiologicalReaction>
</comment>
<evidence type="ECO:0000256" key="20">
    <source>
        <dbReference type="ARBA" id="ARBA00023180"/>
    </source>
</evidence>
<comment type="catalytic activity">
    <reaction evidence="29">
        <text>a 5'-end 5'-dephospho-ribonucleotidyl-ribonucleotide-RNA + H2O = a ribonucleoside 3'-phosphate + a 5'-end dephospho-ribonucleoside-RNA + H(+)</text>
        <dbReference type="Rhea" id="RHEA:81375"/>
        <dbReference type="Rhea" id="RHEA-COMP:13936"/>
        <dbReference type="Rhea" id="RHEA-COMP:19670"/>
        <dbReference type="ChEBI" id="CHEBI:13197"/>
        <dbReference type="ChEBI" id="CHEBI:15377"/>
        <dbReference type="ChEBI" id="CHEBI:15378"/>
        <dbReference type="ChEBI" id="CHEBI:138284"/>
        <dbReference type="ChEBI" id="CHEBI:231871"/>
    </reaction>
    <physiologicalReaction direction="left-to-right" evidence="29">
        <dbReference type="Rhea" id="RHEA:81376"/>
    </physiologicalReaction>
</comment>
<keyword evidence="17" id="KW-0443">Lipid metabolism</keyword>
<evidence type="ECO:0000256" key="9">
    <source>
        <dbReference type="ARBA" id="ARBA00022753"/>
    </source>
</evidence>
<evidence type="ECO:0000256" key="16">
    <source>
        <dbReference type="ARBA" id="ARBA00023034"/>
    </source>
</evidence>
<name>A0A2I3RAH0_PANTR</name>
<keyword evidence="20" id="KW-0325">Glycoprotein</keyword>
<keyword evidence="12" id="KW-0269">Exonuclease</keyword>
<feature type="transmembrane region" description="Helical" evidence="32">
    <location>
        <begin position="38"/>
        <end position="59"/>
    </location>
</feature>
<dbReference type="PANTHER" id="PTHR10185:SF8">
    <property type="entry name" value="5'-3' EXONUCLEASE PLD4"/>
    <property type="match status" value="1"/>
</dbReference>
<evidence type="ECO:0000256" key="8">
    <source>
        <dbReference type="ARBA" id="ARBA00022737"/>
    </source>
</evidence>
<dbReference type="OMA" id="GYIIPVF"/>
<keyword evidence="22" id="KW-0458">Lysosome</keyword>
<evidence type="ECO:0000313" key="36">
    <source>
        <dbReference type="VGNC" id="VGNC:58555"/>
    </source>
</evidence>
<keyword evidence="14" id="KW-0735">Signal-anchor</keyword>
<proteinExistence type="inferred from homology"/>
<dbReference type="GO" id="GO:0006629">
    <property type="term" value="P:lipid metabolic process"/>
    <property type="evidence" value="ECO:0007669"/>
    <property type="project" value="UniProtKB-KW"/>
</dbReference>
<dbReference type="GO" id="GO:1900015">
    <property type="term" value="P:regulation of cytokine production involved in inflammatory response"/>
    <property type="evidence" value="ECO:0007669"/>
    <property type="project" value="Ensembl"/>
</dbReference>
<keyword evidence="9" id="KW-0967">Endosome</keyword>
<dbReference type="GO" id="GO:0045145">
    <property type="term" value="F:single-stranded DNA 5'-3' DNA exonuclease activity"/>
    <property type="evidence" value="ECO:0007669"/>
    <property type="project" value="Ensembl"/>
</dbReference>
<evidence type="ECO:0000256" key="15">
    <source>
        <dbReference type="ARBA" id="ARBA00022989"/>
    </source>
</evidence>
<dbReference type="AlphaFoldDB" id="A0A2I3RAH0"/>
<evidence type="ECO:0000256" key="5">
    <source>
        <dbReference type="ARBA" id="ARBA00008664"/>
    </source>
</evidence>
<evidence type="ECO:0000256" key="25">
    <source>
        <dbReference type="ARBA" id="ARBA00039059"/>
    </source>
</evidence>